<gene>
    <name evidence="4" type="ORF">LPQ35_09960</name>
</gene>
<dbReference type="InterPro" id="IPR001173">
    <property type="entry name" value="Glyco_trans_2-like"/>
</dbReference>
<feature type="domain" description="Glycosyltransferase 2-like" evidence="2">
    <location>
        <begin position="5"/>
        <end position="170"/>
    </location>
</feature>
<dbReference type="Pfam" id="PF00535">
    <property type="entry name" value="Glycos_transf_2"/>
    <property type="match status" value="1"/>
</dbReference>
<evidence type="ECO:0000313" key="5">
    <source>
        <dbReference type="Proteomes" id="UP001492541"/>
    </source>
</evidence>
<sequence length="323" mass="36343">MRLVITIPAHDEEMTIGNVIKGIKELKPVDFGDRIDDIKIVVVNDGSTDNTVKVAKEAGADVVVSFRKNRGLARAFRQGMETALEMGADIIVNIDADGQYNPREIPKLIKPILDGKADIVLGSRFKGWIEDMPIQKRIGNRIATWVTRFASGLPVSDAQTGFRAFTREAALRINVLADYTYVQETIIQAAKMGLKIEEVPIEFRKRPGKSRLISNIFSYAVRAGLTIVRSYRDYHPLRTFIFIGLFLLVIGVAVGLRVLYYYLQTGMVGFYLPSAILSVALIIIGFQTIVLGLLADMLRTQRQIMDDVLYRLKKMECEKREKE</sequence>
<dbReference type="Gene3D" id="3.90.550.10">
    <property type="entry name" value="Spore Coat Polysaccharide Biosynthesis Protein SpsA, Chain A"/>
    <property type="match status" value="1"/>
</dbReference>
<feature type="transmembrane region" description="Helical" evidence="1">
    <location>
        <begin position="239"/>
        <end position="263"/>
    </location>
</feature>
<evidence type="ECO:0000313" key="4">
    <source>
        <dbReference type="EMBL" id="XAT63568.1"/>
    </source>
</evidence>
<name>A0ABZ3H463_GEOAI</name>
<dbReference type="CDD" id="cd04179">
    <property type="entry name" value="DPM_DPG-synthase_like"/>
    <property type="match status" value="1"/>
</dbReference>
<protein>
    <submittedName>
        <fullName evidence="4">Glycosyltransferase family 2 protein</fullName>
    </submittedName>
</protein>
<proteinExistence type="predicted"/>
<dbReference type="InterPro" id="IPR029044">
    <property type="entry name" value="Nucleotide-diphossugar_trans"/>
</dbReference>
<reference evidence="4 5" key="1">
    <citation type="submission" date="2021-11" db="EMBL/GenBank/DDBJ databases">
        <title>Whole genome of Geoglobus acetivorans.</title>
        <authorList>
            <person name="Liu D."/>
        </authorList>
    </citation>
    <scope>NUCLEOTIDE SEQUENCE [LARGE SCALE GENOMIC DNA]</scope>
    <source>
        <strain evidence="4 5">SBH6</strain>
    </source>
</reference>
<keyword evidence="5" id="KW-1185">Reference proteome</keyword>
<dbReference type="RefSeq" id="WP_193807268.1">
    <property type="nucleotide sequence ID" value="NZ_CP087714.1"/>
</dbReference>
<dbReference type="Pfam" id="PF26629">
    <property type="entry name" value="GT2_TM_C"/>
    <property type="match status" value="1"/>
</dbReference>
<dbReference type="Proteomes" id="UP001492541">
    <property type="component" value="Chromosome"/>
</dbReference>
<feature type="domain" description="Low-salt glycan biosynthesis hexosyltransferase Agl6 C-terminal transmembrane region" evidence="3">
    <location>
        <begin position="219"/>
        <end position="298"/>
    </location>
</feature>
<keyword evidence="1" id="KW-0472">Membrane</keyword>
<dbReference type="InterPro" id="IPR058718">
    <property type="entry name" value="Agl6_TM_C"/>
</dbReference>
<accession>A0ABZ3H463</accession>
<keyword evidence="1" id="KW-1133">Transmembrane helix</keyword>
<feature type="transmembrane region" description="Helical" evidence="1">
    <location>
        <begin position="275"/>
        <end position="295"/>
    </location>
</feature>
<evidence type="ECO:0000259" key="3">
    <source>
        <dbReference type="Pfam" id="PF26629"/>
    </source>
</evidence>
<dbReference type="SUPFAM" id="SSF53448">
    <property type="entry name" value="Nucleotide-diphospho-sugar transferases"/>
    <property type="match status" value="1"/>
</dbReference>
<keyword evidence="1" id="KW-0812">Transmembrane</keyword>
<organism evidence="4 5">
    <name type="scientific">Geoglobus acetivorans</name>
    <dbReference type="NCBI Taxonomy" id="565033"/>
    <lineage>
        <taxon>Archaea</taxon>
        <taxon>Methanobacteriati</taxon>
        <taxon>Methanobacteriota</taxon>
        <taxon>Archaeoglobi</taxon>
        <taxon>Archaeoglobales</taxon>
        <taxon>Archaeoglobaceae</taxon>
        <taxon>Geoglobus</taxon>
    </lineage>
</organism>
<dbReference type="EMBL" id="CP087714">
    <property type="protein sequence ID" value="XAT63568.1"/>
    <property type="molecule type" value="Genomic_DNA"/>
</dbReference>
<dbReference type="PANTHER" id="PTHR48090">
    <property type="entry name" value="UNDECAPRENYL-PHOSPHATE 4-DEOXY-4-FORMAMIDO-L-ARABINOSE TRANSFERASE-RELATED"/>
    <property type="match status" value="1"/>
</dbReference>
<dbReference type="GeneID" id="90450020"/>
<evidence type="ECO:0000256" key="1">
    <source>
        <dbReference type="SAM" id="Phobius"/>
    </source>
</evidence>
<evidence type="ECO:0000259" key="2">
    <source>
        <dbReference type="Pfam" id="PF00535"/>
    </source>
</evidence>
<dbReference type="InterPro" id="IPR050256">
    <property type="entry name" value="Glycosyltransferase_2"/>
</dbReference>
<dbReference type="PANTHER" id="PTHR48090:SF7">
    <property type="entry name" value="RFBJ PROTEIN"/>
    <property type="match status" value="1"/>
</dbReference>